<accession>A0A2P2N0D4</accession>
<protein>
    <submittedName>
        <fullName evidence="2">Uncharacterized protein</fullName>
    </submittedName>
</protein>
<reference evidence="2" key="1">
    <citation type="submission" date="2018-02" db="EMBL/GenBank/DDBJ databases">
        <title>Rhizophora mucronata_Transcriptome.</title>
        <authorList>
            <person name="Meera S.P."/>
            <person name="Sreeshan A."/>
            <person name="Augustine A."/>
        </authorList>
    </citation>
    <scope>NUCLEOTIDE SEQUENCE</scope>
    <source>
        <tissue evidence="2">Leaf</tissue>
    </source>
</reference>
<proteinExistence type="predicted"/>
<sequence length="37" mass="4060">MQPNAKSSLLLPPPPPPPSMSAARSPFDPLFLFSYLF</sequence>
<feature type="region of interest" description="Disordered" evidence="1">
    <location>
        <begin position="1"/>
        <end position="25"/>
    </location>
</feature>
<dbReference type="AlphaFoldDB" id="A0A2P2N0D4"/>
<evidence type="ECO:0000256" key="1">
    <source>
        <dbReference type="SAM" id="MobiDB-lite"/>
    </source>
</evidence>
<evidence type="ECO:0000313" key="2">
    <source>
        <dbReference type="EMBL" id="MBX35939.1"/>
    </source>
</evidence>
<organism evidence="2">
    <name type="scientific">Rhizophora mucronata</name>
    <name type="common">Asiatic mangrove</name>
    <dbReference type="NCBI Taxonomy" id="61149"/>
    <lineage>
        <taxon>Eukaryota</taxon>
        <taxon>Viridiplantae</taxon>
        <taxon>Streptophyta</taxon>
        <taxon>Embryophyta</taxon>
        <taxon>Tracheophyta</taxon>
        <taxon>Spermatophyta</taxon>
        <taxon>Magnoliopsida</taxon>
        <taxon>eudicotyledons</taxon>
        <taxon>Gunneridae</taxon>
        <taxon>Pentapetalae</taxon>
        <taxon>rosids</taxon>
        <taxon>fabids</taxon>
        <taxon>Malpighiales</taxon>
        <taxon>Rhizophoraceae</taxon>
        <taxon>Rhizophora</taxon>
    </lineage>
</organism>
<dbReference type="EMBL" id="GGEC01055455">
    <property type="protein sequence ID" value="MBX35939.1"/>
    <property type="molecule type" value="Transcribed_RNA"/>
</dbReference>
<name>A0A2P2N0D4_RHIMU</name>